<protein>
    <recommendedName>
        <fullName evidence="3">Bacterial sugar transferase domain-containing protein</fullName>
    </recommendedName>
</protein>
<reference evidence="4 5" key="1">
    <citation type="submission" date="2019-02" db="EMBL/GenBank/DDBJ databases">
        <title>Aquabacterium sp. strain KMB7.</title>
        <authorList>
            <person name="Chen W.-M."/>
        </authorList>
    </citation>
    <scope>NUCLEOTIDE SEQUENCE [LARGE SCALE GENOMIC DNA]</scope>
    <source>
        <strain evidence="4 5">KMB7</strain>
    </source>
</reference>
<feature type="domain" description="Bacterial sugar transferase" evidence="3">
    <location>
        <begin position="283"/>
        <end position="467"/>
    </location>
</feature>
<evidence type="ECO:0000259" key="3">
    <source>
        <dbReference type="Pfam" id="PF02397"/>
    </source>
</evidence>
<keyword evidence="2" id="KW-0812">Transmembrane</keyword>
<keyword evidence="5" id="KW-1185">Reference proteome</keyword>
<accession>A0A4Q9GY98</accession>
<evidence type="ECO:0000256" key="1">
    <source>
        <dbReference type="ARBA" id="ARBA00006464"/>
    </source>
</evidence>
<gene>
    <name evidence="4" type="ORF">EYS42_11720</name>
</gene>
<dbReference type="GO" id="GO:0016780">
    <property type="term" value="F:phosphotransferase activity, for other substituted phosphate groups"/>
    <property type="evidence" value="ECO:0007669"/>
    <property type="project" value="TreeGrafter"/>
</dbReference>
<keyword evidence="2" id="KW-0472">Membrane</keyword>
<dbReference type="AlphaFoldDB" id="A0A4Q9GY98"/>
<evidence type="ECO:0000313" key="5">
    <source>
        <dbReference type="Proteomes" id="UP000292120"/>
    </source>
</evidence>
<feature type="transmembrane region" description="Helical" evidence="2">
    <location>
        <begin position="132"/>
        <end position="152"/>
    </location>
</feature>
<evidence type="ECO:0000313" key="4">
    <source>
        <dbReference type="EMBL" id="TBO30352.1"/>
    </source>
</evidence>
<dbReference type="PANTHER" id="PTHR30576:SF0">
    <property type="entry name" value="UNDECAPRENYL-PHOSPHATE N-ACETYLGALACTOSAMINYL 1-PHOSPHATE TRANSFERASE-RELATED"/>
    <property type="match status" value="1"/>
</dbReference>
<name>A0A4Q9GY98_9BURK</name>
<dbReference type="OrthoDB" id="9808602at2"/>
<organism evidence="4 5">
    <name type="scientific">Aquabacterium lacunae</name>
    <dbReference type="NCBI Taxonomy" id="2528630"/>
    <lineage>
        <taxon>Bacteria</taxon>
        <taxon>Pseudomonadati</taxon>
        <taxon>Pseudomonadota</taxon>
        <taxon>Betaproteobacteria</taxon>
        <taxon>Burkholderiales</taxon>
        <taxon>Aquabacterium</taxon>
    </lineage>
</organism>
<keyword evidence="2" id="KW-1133">Transmembrane helix</keyword>
<feature type="transmembrane region" description="Helical" evidence="2">
    <location>
        <begin position="285"/>
        <end position="309"/>
    </location>
</feature>
<dbReference type="InterPro" id="IPR003362">
    <property type="entry name" value="Bact_transf"/>
</dbReference>
<dbReference type="PANTHER" id="PTHR30576">
    <property type="entry name" value="COLANIC BIOSYNTHESIS UDP-GLUCOSE LIPID CARRIER TRANSFERASE"/>
    <property type="match status" value="1"/>
</dbReference>
<comment type="similarity">
    <text evidence="1">Belongs to the bacterial sugar transferase family.</text>
</comment>
<sequence length="476" mass="53135">MGAVKEPLSDRWERPPVTPGKTLHRPVDLRWRADLDDLALRGLLALAAAVSVPLVWWLLGPDDWSTRHADFRCWWMGLPTLSMLGSTSTQRWTGGRLPVGLAWVHSAWHSTWSCMALYALGAALHLQGPGPWLLLSLWLLPPTLAMTGFRAWSAWRKRWAPRMNVVLAGTAQGLQGLRVQAQQHRGLNVIGEALLSQRSPLSAAHPAAEPAATCDGVLISPEGMSGTDWQRHAQMWRQLTPNVYVCTDAFWATHTLAQPSRRGPEGTWSLGPESLPLSGRLGKRLFDIVFSGLALTAFLPAGLVIALAIQLESPGPVFFVQPRCGRHGRIFPLVKFRSMRHDPSPQEIRLTERGDARVTRVGDFLRRTSLDEFPQFVNVLLGHMSVVGPRPHPPGVKAGQRTYEEVIPHFMARYQVRPGLTGWAQVHGLRGNTFTEQDIVERFEKDIEYIQRWSWPLDLLIILRTVLGGFGGRNAF</sequence>
<dbReference type="Proteomes" id="UP000292120">
    <property type="component" value="Unassembled WGS sequence"/>
</dbReference>
<comment type="caution">
    <text evidence="4">The sequence shown here is derived from an EMBL/GenBank/DDBJ whole genome shotgun (WGS) entry which is preliminary data.</text>
</comment>
<feature type="transmembrane region" description="Helical" evidence="2">
    <location>
        <begin position="38"/>
        <end position="59"/>
    </location>
</feature>
<evidence type="ECO:0000256" key="2">
    <source>
        <dbReference type="SAM" id="Phobius"/>
    </source>
</evidence>
<dbReference type="RefSeq" id="WP_130968343.1">
    <property type="nucleotide sequence ID" value="NZ_SIXI01000004.1"/>
</dbReference>
<proteinExistence type="inferred from homology"/>
<dbReference type="Pfam" id="PF02397">
    <property type="entry name" value="Bac_transf"/>
    <property type="match status" value="1"/>
</dbReference>
<dbReference type="EMBL" id="SIXI01000004">
    <property type="protein sequence ID" value="TBO30352.1"/>
    <property type="molecule type" value="Genomic_DNA"/>
</dbReference>